<keyword evidence="6" id="KW-1133">Transmembrane helix</keyword>
<keyword evidence="6" id="KW-0812">Transmembrane</keyword>
<gene>
    <name evidence="7" type="ORF">SEMRO_52_G031220.1</name>
</gene>
<dbReference type="SUPFAM" id="SSF52058">
    <property type="entry name" value="L domain-like"/>
    <property type="match status" value="1"/>
</dbReference>
<dbReference type="GO" id="GO:0005886">
    <property type="term" value="C:plasma membrane"/>
    <property type="evidence" value="ECO:0007669"/>
    <property type="project" value="UniProtKB-SubCell"/>
</dbReference>
<feature type="compositionally biased region" description="Polar residues" evidence="5">
    <location>
        <begin position="1"/>
        <end position="19"/>
    </location>
</feature>
<keyword evidence="3" id="KW-0433">Leucine-rich repeat</keyword>
<dbReference type="AlphaFoldDB" id="A0A9N8H4K9"/>
<evidence type="ECO:0000313" key="8">
    <source>
        <dbReference type="Proteomes" id="UP001153069"/>
    </source>
</evidence>
<evidence type="ECO:0000256" key="5">
    <source>
        <dbReference type="SAM" id="MobiDB-lite"/>
    </source>
</evidence>
<keyword evidence="4" id="KW-0677">Repeat</keyword>
<evidence type="ECO:0000256" key="2">
    <source>
        <dbReference type="ARBA" id="ARBA00022475"/>
    </source>
</evidence>
<dbReference type="Pfam" id="PF00560">
    <property type="entry name" value="LRR_1"/>
    <property type="match status" value="1"/>
</dbReference>
<dbReference type="Gene3D" id="3.80.10.10">
    <property type="entry name" value="Ribonuclease Inhibitor"/>
    <property type="match status" value="2"/>
</dbReference>
<feature type="region of interest" description="Disordered" evidence="5">
    <location>
        <begin position="230"/>
        <end position="259"/>
    </location>
</feature>
<keyword evidence="8" id="KW-1185">Reference proteome</keyword>
<dbReference type="PANTHER" id="PTHR48057">
    <property type="entry name" value="LEUCINE-RICH REPEAT SERINE/THREONINE-PROTEIN KINASE 1"/>
    <property type="match status" value="1"/>
</dbReference>
<evidence type="ECO:0000256" key="6">
    <source>
        <dbReference type="SAM" id="Phobius"/>
    </source>
</evidence>
<keyword evidence="2" id="KW-1003">Cell membrane</keyword>
<comment type="subcellular location">
    <subcellularLocation>
        <location evidence="1">Cell membrane</location>
    </subcellularLocation>
</comment>
<name>A0A9N8H4K9_9STRA</name>
<dbReference type="Proteomes" id="UP001153069">
    <property type="component" value="Unassembled WGS sequence"/>
</dbReference>
<evidence type="ECO:0000256" key="1">
    <source>
        <dbReference type="ARBA" id="ARBA00004236"/>
    </source>
</evidence>
<keyword evidence="6" id="KW-0472">Membrane</keyword>
<dbReference type="EMBL" id="CAICTM010000051">
    <property type="protein sequence ID" value="CAB9499060.1"/>
    <property type="molecule type" value="Genomic_DNA"/>
</dbReference>
<feature type="compositionally biased region" description="Basic and acidic residues" evidence="5">
    <location>
        <begin position="45"/>
        <end position="56"/>
    </location>
</feature>
<dbReference type="PANTHER" id="PTHR48057:SF7">
    <property type="entry name" value="LEUCINE-RICH REPEAT SERINE_THREONINE-PROTEIN KINASE 1"/>
    <property type="match status" value="1"/>
</dbReference>
<accession>A0A9N8H4K9</accession>
<organism evidence="7 8">
    <name type="scientific">Seminavis robusta</name>
    <dbReference type="NCBI Taxonomy" id="568900"/>
    <lineage>
        <taxon>Eukaryota</taxon>
        <taxon>Sar</taxon>
        <taxon>Stramenopiles</taxon>
        <taxon>Ochrophyta</taxon>
        <taxon>Bacillariophyta</taxon>
        <taxon>Bacillariophyceae</taxon>
        <taxon>Bacillariophycidae</taxon>
        <taxon>Naviculales</taxon>
        <taxon>Naviculaceae</taxon>
        <taxon>Seminavis</taxon>
    </lineage>
</organism>
<reference evidence="7" key="1">
    <citation type="submission" date="2020-06" db="EMBL/GenBank/DDBJ databases">
        <authorList>
            <consortium name="Plant Systems Biology data submission"/>
        </authorList>
    </citation>
    <scope>NUCLEOTIDE SEQUENCE</scope>
    <source>
        <strain evidence="7">D6</strain>
    </source>
</reference>
<dbReference type="FunFam" id="3.80.10.10:FF:000383">
    <property type="entry name" value="Leucine-rich repeat receptor protein kinase EMS1"/>
    <property type="match status" value="1"/>
</dbReference>
<protein>
    <submittedName>
        <fullName evidence="7">Leucine rich repeat</fullName>
    </submittedName>
</protein>
<proteinExistence type="predicted"/>
<dbReference type="InterPro" id="IPR032675">
    <property type="entry name" value="LRR_dom_sf"/>
</dbReference>
<comment type="caution">
    <text evidence="7">The sequence shown here is derived from an EMBL/GenBank/DDBJ whole genome shotgun (WGS) entry which is preliminary data.</text>
</comment>
<sequence length="786" mass="85498">MKTKTNRSPSQGHVLNGSPTLKGETQMVAKEDNCEEAAFLMKVVRERQSIRADQSHPVHPPPSTPGAYTARPGEQPQRVNAFSSANDLAKIPPVTLSRRCTTNGVSDDLVISKLVSLRAEAANNESALLVPPSESTKEVILPKRMQHGGDEEEEPVILQPVALRRGADRSPARISQPGAIAVFITGMMDTVEEAQTQTQDENVTEPAVNSTLRNVLAPMEINDDHDSGLAVANPVDEETHPDNLPEAQDYNAESQDRNREKRMKEFKTKVLLGVIGLLTIVLVMVAIVTPGKKNIKEEWEPTGGPNRNPSPAPTSYSEYWLSLLPTTTVSTILESQDSPQSRAYDWLLEDTDSLLFLSHDRIKQKFALAVLYFATGGENWLTSTNWLNHSVHECDWFTQPAFARKHVVSGTIPSFLAGFLEPPPLTKCDNDGRYLHLWLDQNNPDGSLPEELYMLTSLQTLSIDGRNLVGTISSLIGQLTNLNGLSYANSLMTGTIPTEVGLLSNMSILSLTSNLLDGPIPSELWSLTKMDTLSMRGQNLQGKLPTQLGTFSKLRWMIFDGNSLTGTIPTEVGQIETLAWLILNRNQFSGTIPSEIGMLANISMMSFRNNNMVGTLPSELGLLTALTLLSGRSNQLLSQIPSEIGLLTNLVVTLNLQDNEFLTGTIPTELGRLTQLHFLEIQGNQLSGKIPSEFGELSALGALNLASNSLSGSVPQELSALQETLHTFALHGNPLLGGTIPDAICSLNGTCTKFRSKLDSCIGPQGLLFDCIDLLCGCGCSCDDSN</sequence>
<dbReference type="InterPro" id="IPR001611">
    <property type="entry name" value="Leu-rich_rpt"/>
</dbReference>
<dbReference type="FunFam" id="3.80.10.10:FF:000041">
    <property type="entry name" value="LRR receptor-like serine/threonine-protein kinase ERECTA"/>
    <property type="match status" value="1"/>
</dbReference>
<evidence type="ECO:0000256" key="4">
    <source>
        <dbReference type="ARBA" id="ARBA00022737"/>
    </source>
</evidence>
<feature type="region of interest" description="Disordered" evidence="5">
    <location>
        <begin position="1"/>
        <end position="29"/>
    </location>
</feature>
<feature type="region of interest" description="Disordered" evidence="5">
    <location>
        <begin position="45"/>
        <end position="74"/>
    </location>
</feature>
<evidence type="ECO:0000313" key="7">
    <source>
        <dbReference type="EMBL" id="CAB9499060.1"/>
    </source>
</evidence>
<feature type="transmembrane region" description="Helical" evidence="6">
    <location>
        <begin position="270"/>
        <end position="288"/>
    </location>
</feature>
<dbReference type="InterPro" id="IPR052595">
    <property type="entry name" value="LRRC69/RLP"/>
</dbReference>
<dbReference type="OrthoDB" id="38453at2759"/>
<evidence type="ECO:0000256" key="3">
    <source>
        <dbReference type="ARBA" id="ARBA00022614"/>
    </source>
</evidence>